<keyword evidence="4 7" id="KW-0812">Transmembrane</keyword>
<evidence type="ECO:0000256" key="3">
    <source>
        <dbReference type="ARBA" id="ARBA00021353"/>
    </source>
</evidence>
<sequence>MFRSLISGTYAFLLCVLVFLFFMSAVGMLIQAARTAHPPHLRNNWNALVIGLSYVSLAVISFGYYVKRTVAIQRKLSQIPRDYIPIREDDLPRAVYRHIKSEHMRTLAIAERSLPKTTFREGWGSPGTPFHGIRFRRALLDTVVPLDSAARHVIPHLPRLRPRVTMLDHFAPLIPLMPPEHEGSLQTYNAAIHQARYSTSEPTESEFIMGMRAAGQLGQLLDEYQQEMSERSTISATHDEGSLAVSER</sequence>
<protein>
    <recommendedName>
        <fullName evidence="3 7">Defect at low temperature protein 1</fullName>
    </recommendedName>
</protein>
<dbReference type="OrthoDB" id="337038at2759"/>
<comment type="caution">
    <text evidence="7">Lacks conserved residue(s) required for the propagation of feature annotation.</text>
</comment>
<feature type="region of interest" description="Disordered" evidence="8">
    <location>
        <begin position="228"/>
        <end position="248"/>
    </location>
</feature>
<comment type="function">
    <text evidence="1 7">Required for growth under high-pressure and low-temperature conditions.</text>
</comment>
<evidence type="ECO:0000256" key="2">
    <source>
        <dbReference type="ARBA" id="ARBA00005550"/>
    </source>
</evidence>
<evidence type="ECO:0000256" key="6">
    <source>
        <dbReference type="ARBA" id="ARBA00023136"/>
    </source>
</evidence>
<comment type="similarity">
    <text evidence="2 7">Belongs to the DLT1 family.</text>
</comment>
<organism evidence="9 10">
    <name type="scientific">Sistotremastrum suecicum HHB10207 ss-3</name>
    <dbReference type="NCBI Taxonomy" id="1314776"/>
    <lineage>
        <taxon>Eukaryota</taxon>
        <taxon>Fungi</taxon>
        <taxon>Dikarya</taxon>
        <taxon>Basidiomycota</taxon>
        <taxon>Agaricomycotina</taxon>
        <taxon>Agaricomycetes</taxon>
        <taxon>Sistotremastrales</taxon>
        <taxon>Sistotremastraceae</taxon>
        <taxon>Sistotremastrum</taxon>
    </lineage>
</organism>
<keyword evidence="6 7" id="KW-0472">Membrane</keyword>
<dbReference type="EMBL" id="KV428037">
    <property type="protein sequence ID" value="KZT40052.1"/>
    <property type="molecule type" value="Genomic_DNA"/>
</dbReference>
<evidence type="ECO:0000256" key="5">
    <source>
        <dbReference type="ARBA" id="ARBA00022989"/>
    </source>
</evidence>
<dbReference type="STRING" id="1314776.A0A166EXC0"/>
<evidence type="ECO:0000256" key="4">
    <source>
        <dbReference type="ARBA" id="ARBA00022692"/>
    </source>
</evidence>
<gene>
    <name evidence="7" type="primary">DLT1</name>
    <name evidence="9" type="ORF">SISSUDRAFT_1044651</name>
</gene>
<evidence type="ECO:0000313" key="9">
    <source>
        <dbReference type="EMBL" id="KZT40052.1"/>
    </source>
</evidence>
<evidence type="ECO:0000256" key="7">
    <source>
        <dbReference type="RuleBase" id="RU367100"/>
    </source>
</evidence>
<dbReference type="PANTHER" id="PTHR40021:SF1">
    <property type="entry name" value="DEFECT AT LOW TEMPERATURE PROTEIN 1"/>
    <property type="match status" value="1"/>
</dbReference>
<dbReference type="AlphaFoldDB" id="A0A166EXC0"/>
<dbReference type="GO" id="GO:0016020">
    <property type="term" value="C:membrane"/>
    <property type="evidence" value="ECO:0007669"/>
    <property type="project" value="UniProtKB-SubCell"/>
</dbReference>
<name>A0A166EXC0_9AGAM</name>
<evidence type="ECO:0000313" key="10">
    <source>
        <dbReference type="Proteomes" id="UP000076798"/>
    </source>
</evidence>
<evidence type="ECO:0000256" key="1">
    <source>
        <dbReference type="ARBA" id="ARBA00002489"/>
    </source>
</evidence>
<accession>A0A166EXC0</accession>
<dbReference type="Proteomes" id="UP000076798">
    <property type="component" value="Unassembled WGS sequence"/>
</dbReference>
<dbReference type="PANTHER" id="PTHR40021">
    <property type="entry name" value="DEFECT AT LOW TEMPERATURE PROTEIN 1"/>
    <property type="match status" value="1"/>
</dbReference>
<feature type="transmembrane region" description="Helical" evidence="7">
    <location>
        <begin position="45"/>
        <end position="66"/>
    </location>
</feature>
<keyword evidence="5 7" id="KW-1133">Transmembrane helix</keyword>
<feature type="compositionally biased region" description="Basic and acidic residues" evidence="8">
    <location>
        <begin position="237"/>
        <end position="248"/>
    </location>
</feature>
<comment type="subcellular location">
    <subcellularLocation>
        <location evidence="7">Membrane</location>
        <topology evidence="7">Multi-pass membrane protein</topology>
    </subcellularLocation>
</comment>
<proteinExistence type="inferred from homology"/>
<reference evidence="9 10" key="1">
    <citation type="journal article" date="2016" name="Mol. Biol. Evol.">
        <title>Comparative Genomics of Early-Diverging Mushroom-Forming Fungi Provides Insights into the Origins of Lignocellulose Decay Capabilities.</title>
        <authorList>
            <person name="Nagy L.G."/>
            <person name="Riley R."/>
            <person name="Tritt A."/>
            <person name="Adam C."/>
            <person name="Daum C."/>
            <person name="Floudas D."/>
            <person name="Sun H."/>
            <person name="Yadav J.S."/>
            <person name="Pangilinan J."/>
            <person name="Larsson K.H."/>
            <person name="Matsuura K."/>
            <person name="Barry K."/>
            <person name="Labutti K."/>
            <person name="Kuo R."/>
            <person name="Ohm R.A."/>
            <person name="Bhattacharya S.S."/>
            <person name="Shirouzu T."/>
            <person name="Yoshinaga Y."/>
            <person name="Martin F.M."/>
            <person name="Grigoriev I.V."/>
            <person name="Hibbett D.S."/>
        </authorList>
    </citation>
    <scope>NUCLEOTIDE SEQUENCE [LARGE SCALE GENOMIC DNA]</scope>
    <source>
        <strain evidence="9 10">HHB10207 ss-3</strain>
    </source>
</reference>
<keyword evidence="10" id="KW-1185">Reference proteome</keyword>
<evidence type="ECO:0000256" key="8">
    <source>
        <dbReference type="SAM" id="MobiDB-lite"/>
    </source>
</evidence>
<dbReference type="InterPro" id="IPR038869">
    <property type="entry name" value="DLT1"/>
</dbReference>